<dbReference type="InterPro" id="IPR036390">
    <property type="entry name" value="WH_DNA-bd_sf"/>
</dbReference>
<reference evidence="6 7" key="1">
    <citation type="journal article" date="2019" name="Front. Microbiol.">
        <title>In silico and Genetic Analyses of Cyclic Lipopeptide Synthetic Gene Clusters in Pseudomonas sp. 11K1.</title>
        <authorList>
            <person name="Zhao H."/>
            <person name="Liu Y.P."/>
            <person name="Zhang L.Q."/>
        </authorList>
    </citation>
    <scope>NUCLEOTIDE SEQUENCE [LARGE SCALE GENOMIC DNA]</scope>
    <source>
        <strain evidence="6 7">11K1</strain>
    </source>
</reference>
<feature type="domain" description="HTH lysR-type" evidence="5">
    <location>
        <begin position="1"/>
        <end position="59"/>
    </location>
</feature>
<evidence type="ECO:0000259" key="5">
    <source>
        <dbReference type="PROSITE" id="PS50931"/>
    </source>
</evidence>
<dbReference type="GO" id="GO:0006351">
    <property type="term" value="P:DNA-templated transcription"/>
    <property type="evidence" value="ECO:0007669"/>
    <property type="project" value="TreeGrafter"/>
</dbReference>
<keyword evidence="4" id="KW-0804">Transcription</keyword>
<dbReference type="OrthoDB" id="9786526at2"/>
<dbReference type="FunFam" id="3.40.190.290:FF:000001">
    <property type="entry name" value="Transcriptional regulator, LysR family"/>
    <property type="match status" value="1"/>
</dbReference>
<evidence type="ECO:0000256" key="3">
    <source>
        <dbReference type="ARBA" id="ARBA00023125"/>
    </source>
</evidence>
<evidence type="ECO:0000256" key="1">
    <source>
        <dbReference type="ARBA" id="ARBA00009437"/>
    </source>
</evidence>
<keyword evidence="2" id="KW-0805">Transcription regulation</keyword>
<dbReference type="AlphaFoldDB" id="A0A4P7PKK0"/>
<dbReference type="FunFam" id="1.10.10.10:FF:000001">
    <property type="entry name" value="LysR family transcriptional regulator"/>
    <property type="match status" value="1"/>
</dbReference>
<dbReference type="PANTHER" id="PTHR30537:SF5">
    <property type="entry name" value="HTH-TYPE TRANSCRIPTIONAL ACTIVATOR TTDR-RELATED"/>
    <property type="match status" value="1"/>
</dbReference>
<dbReference type="RefSeq" id="WP_095963993.1">
    <property type="nucleotide sequence ID" value="NZ_CP035088.1"/>
</dbReference>
<dbReference type="Gene3D" id="3.40.190.290">
    <property type="match status" value="1"/>
</dbReference>
<dbReference type="PANTHER" id="PTHR30537">
    <property type="entry name" value="HTH-TYPE TRANSCRIPTIONAL REGULATOR"/>
    <property type="match status" value="1"/>
</dbReference>
<evidence type="ECO:0000256" key="2">
    <source>
        <dbReference type="ARBA" id="ARBA00023015"/>
    </source>
</evidence>
<dbReference type="InterPro" id="IPR000847">
    <property type="entry name" value="LysR_HTH_N"/>
</dbReference>
<dbReference type="KEGG" id="pvk:EPZ47_21750"/>
<dbReference type="SUPFAM" id="SSF46785">
    <property type="entry name" value="Winged helix' DNA-binding domain"/>
    <property type="match status" value="1"/>
</dbReference>
<dbReference type="CDD" id="cd08422">
    <property type="entry name" value="PBP2_CrgA_like"/>
    <property type="match status" value="1"/>
</dbReference>
<evidence type="ECO:0000313" key="6">
    <source>
        <dbReference type="EMBL" id="QBZ91216.1"/>
    </source>
</evidence>
<keyword evidence="3" id="KW-0238">DNA-binding</keyword>
<dbReference type="Pfam" id="PF00126">
    <property type="entry name" value="HTH_1"/>
    <property type="match status" value="1"/>
</dbReference>
<name>A0A4P7PKK0_9PSED</name>
<dbReference type="Pfam" id="PF03466">
    <property type="entry name" value="LysR_substrate"/>
    <property type="match status" value="1"/>
</dbReference>
<dbReference type="Gene3D" id="1.10.10.10">
    <property type="entry name" value="Winged helix-like DNA-binding domain superfamily/Winged helix DNA-binding domain"/>
    <property type="match status" value="1"/>
</dbReference>
<dbReference type="SUPFAM" id="SSF53850">
    <property type="entry name" value="Periplasmic binding protein-like II"/>
    <property type="match status" value="1"/>
</dbReference>
<dbReference type="GO" id="GO:0043565">
    <property type="term" value="F:sequence-specific DNA binding"/>
    <property type="evidence" value="ECO:0007669"/>
    <property type="project" value="TreeGrafter"/>
</dbReference>
<gene>
    <name evidence="6" type="ORF">EPZ47_21750</name>
</gene>
<dbReference type="InterPro" id="IPR036388">
    <property type="entry name" value="WH-like_DNA-bd_sf"/>
</dbReference>
<accession>A0A4P7PKK0</accession>
<proteinExistence type="inferred from homology"/>
<comment type="similarity">
    <text evidence="1">Belongs to the LysR transcriptional regulatory family.</text>
</comment>
<sequence>MENLTAISIFITVIEAKSFSAAAKKLGMVRSAVSRHITALETTLSTRLIHRTTRQLSLTAAGERYYARVSVAVQAIREAEKEIDEDRIEPIGKVVAAIPMSFGLMHILPGMAEFQQKHPKITIDLRLDDKKINLLTEGVDVALRIAELSDSTLVAKRIAHVRHILVATKSYLDANGTPTTPQDLQDHACLLYTLGASPAKWSFHKENHVSDINISSQFSASNSLAIREMALAGIGIALIPDFLVIEDLKTGRLMQLLDDWQSRTLEISVVYPSRRYVPKSVREFIAFLEERTLLVYPLVSPVSG</sequence>
<dbReference type="Proteomes" id="UP000296468">
    <property type="component" value="Chromosome"/>
</dbReference>
<dbReference type="InterPro" id="IPR005119">
    <property type="entry name" value="LysR_subst-bd"/>
</dbReference>
<dbReference type="InterPro" id="IPR058163">
    <property type="entry name" value="LysR-type_TF_proteobact-type"/>
</dbReference>
<dbReference type="EMBL" id="CP035088">
    <property type="protein sequence ID" value="QBZ91216.1"/>
    <property type="molecule type" value="Genomic_DNA"/>
</dbReference>
<protein>
    <submittedName>
        <fullName evidence="6">LysR family transcriptional regulator</fullName>
    </submittedName>
</protein>
<evidence type="ECO:0000256" key="4">
    <source>
        <dbReference type="ARBA" id="ARBA00023163"/>
    </source>
</evidence>
<dbReference type="PROSITE" id="PS50931">
    <property type="entry name" value="HTH_LYSR"/>
    <property type="match status" value="1"/>
</dbReference>
<dbReference type="GO" id="GO:0003700">
    <property type="term" value="F:DNA-binding transcription factor activity"/>
    <property type="evidence" value="ECO:0007669"/>
    <property type="project" value="InterPro"/>
</dbReference>
<organism evidence="6 7">
    <name type="scientific">Pseudomonas viciae</name>
    <dbReference type="NCBI Taxonomy" id="2505979"/>
    <lineage>
        <taxon>Bacteria</taxon>
        <taxon>Pseudomonadati</taxon>
        <taxon>Pseudomonadota</taxon>
        <taxon>Gammaproteobacteria</taxon>
        <taxon>Pseudomonadales</taxon>
        <taxon>Pseudomonadaceae</taxon>
        <taxon>Pseudomonas</taxon>
    </lineage>
</organism>
<evidence type="ECO:0000313" key="7">
    <source>
        <dbReference type="Proteomes" id="UP000296468"/>
    </source>
</evidence>